<evidence type="ECO:0000313" key="1">
    <source>
        <dbReference type="EMBL" id="AEM83384.1"/>
    </source>
</evidence>
<gene>
    <name evidence="1" type="ORF">Strvi_3719</name>
</gene>
<organism evidence="1 2">
    <name type="scientific">Streptomyces violaceusniger (strain Tu 4113)</name>
    <dbReference type="NCBI Taxonomy" id="653045"/>
    <lineage>
        <taxon>Bacteria</taxon>
        <taxon>Bacillati</taxon>
        <taxon>Actinomycetota</taxon>
        <taxon>Actinomycetes</taxon>
        <taxon>Kitasatosporales</taxon>
        <taxon>Streptomycetaceae</taxon>
        <taxon>Streptomyces</taxon>
        <taxon>Streptomyces violaceusniger group</taxon>
    </lineage>
</organism>
<sequence length="87" mass="9250">MRRVANDECSLASEGSMVLLFGPFASEPNKHSPVASVIAVAAYLKVEAIRKIECAELCFGDGPDISSHHGLHYAPILEGVKSISGPR</sequence>
<dbReference type="HOGENOM" id="CLU_2482100_0_0_11"/>
<name>G2NTM6_STRV4</name>
<dbReference type="Proteomes" id="UP000008703">
    <property type="component" value="Chromosome"/>
</dbReference>
<protein>
    <submittedName>
        <fullName evidence="1">Uncharacterized protein</fullName>
    </submittedName>
</protein>
<proteinExistence type="predicted"/>
<reference evidence="1" key="1">
    <citation type="submission" date="2011-08" db="EMBL/GenBank/DDBJ databases">
        <title>Complete sequence of chromosome of Streptomyces violaceusniger Tu 4113.</title>
        <authorList>
            <consortium name="US DOE Joint Genome Institute"/>
            <person name="Lucas S."/>
            <person name="Han J."/>
            <person name="Lapidus A."/>
            <person name="Cheng J.-F."/>
            <person name="Goodwin L."/>
            <person name="Pitluck S."/>
            <person name="Peters L."/>
            <person name="Ivanova N."/>
            <person name="Daligault H."/>
            <person name="Detter J.C."/>
            <person name="Han C."/>
            <person name="Tapia R."/>
            <person name="Land M."/>
            <person name="Hauser L."/>
            <person name="Kyrpides N."/>
            <person name="Ivanova N."/>
            <person name="Pagani I."/>
            <person name="Hagen A."/>
            <person name="Katz L."/>
            <person name="Fiedler H.-P."/>
            <person name="Keasling J."/>
            <person name="Fortman J."/>
            <person name="Woyke T."/>
        </authorList>
    </citation>
    <scope>NUCLEOTIDE SEQUENCE [LARGE SCALE GENOMIC DNA]</scope>
    <source>
        <strain evidence="1">Tu 4113</strain>
    </source>
</reference>
<accession>G2NTM6</accession>
<dbReference type="AlphaFoldDB" id="G2NTM6"/>
<keyword evidence="2" id="KW-1185">Reference proteome</keyword>
<evidence type="ECO:0000313" key="2">
    <source>
        <dbReference type="Proteomes" id="UP000008703"/>
    </source>
</evidence>
<dbReference type="KEGG" id="svl:Strvi_3719"/>
<dbReference type="EMBL" id="CP002994">
    <property type="protein sequence ID" value="AEM83384.1"/>
    <property type="molecule type" value="Genomic_DNA"/>
</dbReference>